<accession>A0A0X2NM92</accession>
<feature type="transmembrane region" description="Helical" evidence="1">
    <location>
        <begin position="89"/>
        <end position="109"/>
    </location>
</feature>
<protein>
    <submittedName>
        <fullName evidence="2">Uncharacterized protein</fullName>
    </submittedName>
</protein>
<feature type="transmembrane region" description="Helical" evidence="1">
    <location>
        <begin position="20"/>
        <end position="40"/>
    </location>
</feature>
<evidence type="ECO:0000313" key="2">
    <source>
        <dbReference type="EMBL" id="CUU66603.1"/>
    </source>
</evidence>
<name>A0A0X2NM92_9CORY</name>
<reference evidence="3" key="1">
    <citation type="submission" date="2015-11" db="EMBL/GenBank/DDBJ databases">
        <authorList>
            <person name="Dugat-Bony E."/>
        </authorList>
    </citation>
    <scope>NUCLEOTIDE SEQUENCE [LARGE SCALE GENOMIC DNA]</scope>
    <source>
        <strain evidence="3">Mu292</strain>
    </source>
</reference>
<dbReference type="Proteomes" id="UP000182498">
    <property type="component" value="Unassembled WGS sequence"/>
</dbReference>
<organism evidence="2 3">
    <name type="scientific">Corynebacterium variabile</name>
    <dbReference type="NCBI Taxonomy" id="1727"/>
    <lineage>
        <taxon>Bacteria</taxon>
        <taxon>Bacillati</taxon>
        <taxon>Actinomycetota</taxon>
        <taxon>Actinomycetes</taxon>
        <taxon>Mycobacteriales</taxon>
        <taxon>Corynebacteriaceae</taxon>
        <taxon>Corynebacterium</taxon>
    </lineage>
</organism>
<feature type="transmembrane region" description="Helical" evidence="1">
    <location>
        <begin position="47"/>
        <end position="69"/>
    </location>
</feature>
<sequence length="122" mass="13804">MAPPIKETCPSWRTYVGGLLSWWHLTVLIFAITLVLRGSLDNKWWPLPVWLAAMIPFGHMVIVVIYRYGDGYRIATRYLSDGFGNNADSYGVIFDYFILACLLVIAVAASRMKYGRDGALVR</sequence>
<proteinExistence type="predicted"/>
<evidence type="ECO:0000313" key="3">
    <source>
        <dbReference type="Proteomes" id="UP000182498"/>
    </source>
</evidence>
<keyword evidence="1" id="KW-1133">Transmembrane helix</keyword>
<dbReference type="EMBL" id="FAUH01000013">
    <property type="protein sequence ID" value="CUU66603.1"/>
    <property type="molecule type" value="Genomic_DNA"/>
</dbReference>
<keyword evidence="1" id="KW-0812">Transmembrane</keyword>
<keyword evidence="3" id="KW-1185">Reference proteome</keyword>
<dbReference type="AlphaFoldDB" id="A0A0X2NM92"/>
<evidence type="ECO:0000256" key="1">
    <source>
        <dbReference type="SAM" id="Phobius"/>
    </source>
</evidence>
<gene>
    <name evidence="2" type="ORF">CVAR292_01950</name>
</gene>
<keyword evidence="1" id="KW-0472">Membrane</keyword>